<dbReference type="SUPFAM" id="SSF48452">
    <property type="entry name" value="TPR-like"/>
    <property type="match status" value="2"/>
</dbReference>
<dbReference type="Gene3D" id="1.25.40.10">
    <property type="entry name" value="Tetratricopeptide repeat domain"/>
    <property type="match status" value="2"/>
</dbReference>
<dbReference type="EMBL" id="CP109535">
    <property type="protein sequence ID" value="WTY96967.1"/>
    <property type="molecule type" value="Genomic_DNA"/>
</dbReference>
<proteinExistence type="predicted"/>
<dbReference type="AlphaFoldDB" id="A0AAU3GYR2"/>
<dbReference type="Pfam" id="PF13374">
    <property type="entry name" value="TPR_10"/>
    <property type="match status" value="4"/>
</dbReference>
<dbReference type="Pfam" id="PF00931">
    <property type="entry name" value="NB-ARC"/>
    <property type="match status" value="1"/>
</dbReference>
<dbReference type="InterPro" id="IPR053137">
    <property type="entry name" value="NLR-like"/>
</dbReference>
<dbReference type="PANTHER" id="PTHR46082:SF6">
    <property type="entry name" value="AAA+ ATPASE DOMAIN-CONTAINING PROTEIN-RELATED"/>
    <property type="match status" value="1"/>
</dbReference>
<name>A0AAU3GYR2_9ACTN</name>
<organism evidence="2">
    <name type="scientific">Streptomyces sp. NBC_01401</name>
    <dbReference type="NCBI Taxonomy" id="2903854"/>
    <lineage>
        <taxon>Bacteria</taxon>
        <taxon>Bacillati</taxon>
        <taxon>Actinomycetota</taxon>
        <taxon>Actinomycetes</taxon>
        <taxon>Kitasatosporales</taxon>
        <taxon>Streptomycetaceae</taxon>
        <taxon>Streptomyces</taxon>
    </lineage>
</organism>
<feature type="domain" description="NB-ARC" evidence="1">
    <location>
        <begin position="83"/>
        <end position="204"/>
    </location>
</feature>
<reference evidence="2" key="1">
    <citation type="submission" date="2022-10" db="EMBL/GenBank/DDBJ databases">
        <title>The complete genomes of actinobacterial strains from the NBC collection.</title>
        <authorList>
            <person name="Joergensen T.S."/>
            <person name="Alvarez Arevalo M."/>
            <person name="Sterndorff E.B."/>
            <person name="Faurdal D."/>
            <person name="Vuksanovic O."/>
            <person name="Mourched A.-S."/>
            <person name="Charusanti P."/>
            <person name="Shaw S."/>
            <person name="Blin K."/>
            <person name="Weber T."/>
        </authorList>
    </citation>
    <scope>NUCLEOTIDE SEQUENCE</scope>
    <source>
        <strain evidence="2">NBC_01401</strain>
    </source>
</reference>
<evidence type="ECO:0000313" key="2">
    <source>
        <dbReference type="EMBL" id="WTY96967.1"/>
    </source>
</evidence>
<dbReference type="InterPro" id="IPR011990">
    <property type="entry name" value="TPR-like_helical_dom_sf"/>
</dbReference>
<dbReference type="Gene3D" id="3.40.50.300">
    <property type="entry name" value="P-loop containing nucleotide triphosphate hydrolases"/>
    <property type="match status" value="1"/>
</dbReference>
<sequence>MDPQRAAPGSASASGHGRVYQAQRDQYVDEHHQHHHYAAAPEDWMGPVPHSVRVPLAAEPATALRDRVELRERLMRSVTDGRGGPAQVLQGMAGCGKTALARHVLTRAVEHEGVIGFWADASSATTLLSFMIGIAADRGASPDELETAHRGRRPASDLAWEYLDRSGEPWLLVLDNADEPGLLRDGRWLRRSPRGTVLVTTRDTASEIWRSCETWPMGVLPLSAAAQLLFDLAPEAGSPEDYERLALRLDRHPLALSLAGNHLRRQLLERWTVSDYLDRLPEDPSELLDQASDPSEEHARARFSSTWQLSLDALERQQVPEAVTLLRLLSCFAAQPATVPLGLLAPARLDSTALPRLDPPLTGARADAALQGLVATSLVSLLDVPGDRGRPPVHGLQAHGLLLDTVAGRMPAEVRDDLVRSAAELLEAAVPDEADDQDLRLLAPHAIALLRRARGAEPLALVRRLRSLHYERGQFTAALDLAVATLRFSRELFGAEHGEALADACETGRAQSALGLFAEAEQTLRGVLTAREAALGPGDPLTLDTLHALGIALYGLGRWAEDEQLLRRALEGRERILGGAHPDTLDTRGRLAEAVGELGRWDEARTLARTTLDRSEAALGPRHPNTVLGRLAYAWAVAGQERWDEAAPLTRETVRAAAEVFGPEHPRSLAARHLHATVLIELRRWDEAEETLRHVITARESMLGPAHSHTLSARTDLAAVLAGSGRAGEAVASAEATLDGYVRTLGPDHPRTRRCRAVLRAAREAGAAAPAAEEPS</sequence>
<dbReference type="SUPFAM" id="SSF52540">
    <property type="entry name" value="P-loop containing nucleoside triphosphate hydrolases"/>
    <property type="match status" value="1"/>
</dbReference>
<evidence type="ECO:0000259" key="1">
    <source>
        <dbReference type="Pfam" id="PF00931"/>
    </source>
</evidence>
<dbReference type="InterPro" id="IPR002182">
    <property type="entry name" value="NB-ARC"/>
</dbReference>
<dbReference type="InterPro" id="IPR027417">
    <property type="entry name" value="P-loop_NTPase"/>
</dbReference>
<accession>A0AAU3GYR2</accession>
<dbReference type="Pfam" id="PF13424">
    <property type="entry name" value="TPR_12"/>
    <property type="match status" value="1"/>
</dbReference>
<protein>
    <submittedName>
        <fullName evidence="2">Tetratricopeptide repeat protein</fullName>
    </submittedName>
</protein>
<gene>
    <name evidence="2" type="ORF">OG626_19690</name>
</gene>
<dbReference type="PANTHER" id="PTHR46082">
    <property type="entry name" value="ATP/GTP-BINDING PROTEIN-RELATED"/>
    <property type="match status" value="1"/>
</dbReference>